<accession>A0A9J5WIR4</accession>
<keyword evidence="2" id="KW-1185">Reference proteome</keyword>
<dbReference type="AlphaFoldDB" id="A0A9J5WIR4"/>
<dbReference type="EMBL" id="JACXVP010000011">
    <property type="protein sequence ID" value="KAG5575183.1"/>
    <property type="molecule type" value="Genomic_DNA"/>
</dbReference>
<dbReference type="Proteomes" id="UP000824120">
    <property type="component" value="Chromosome 11"/>
</dbReference>
<comment type="caution">
    <text evidence="1">The sequence shown here is derived from an EMBL/GenBank/DDBJ whole genome shotgun (WGS) entry which is preliminary data.</text>
</comment>
<reference evidence="1 2" key="1">
    <citation type="submission" date="2020-09" db="EMBL/GenBank/DDBJ databases">
        <title>De no assembly of potato wild relative species, Solanum commersonii.</title>
        <authorList>
            <person name="Cho K."/>
        </authorList>
    </citation>
    <scope>NUCLEOTIDE SEQUENCE [LARGE SCALE GENOMIC DNA]</scope>
    <source>
        <strain evidence="1">LZ3.2</strain>
        <tissue evidence="1">Leaf</tissue>
    </source>
</reference>
<sequence length="86" mass="9725">MYILFLKALFSSTFHSDRTFNGTAELDMLRIDGELSPLGAYLLILFSSALDDLILPGVYNDTGQTTLESLEHLTSLWIVRNEDIRD</sequence>
<gene>
    <name evidence="1" type="ORF">H5410_055317</name>
</gene>
<organism evidence="1 2">
    <name type="scientific">Solanum commersonii</name>
    <name type="common">Commerson's wild potato</name>
    <name type="synonym">Commerson's nightshade</name>
    <dbReference type="NCBI Taxonomy" id="4109"/>
    <lineage>
        <taxon>Eukaryota</taxon>
        <taxon>Viridiplantae</taxon>
        <taxon>Streptophyta</taxon>
        <taxon>Embryophyta</taxon>
        <taxon>Tracheophyta</taxon>
        <taxon>Spermatophyta</taxon>
        <taxon>Magnoliopsida</taxon>
        <taxon>eudicotyledons</taxon>
        <taxon>Gunneridae</taxon>
        <taxon>Pentapetalae</taxon>
        <taxon>asterids</taxon>
        <taxon>lamiids</taxon>
        <taxon>Solanales</taxon>
        <taxon>Solanaceae</taxon>
        <taxon>Solanoideae</taxon>
        <taxon>Solaneae</taxon>
        <taxon>Solanum</taxon>
    </lineage>
</organism>
<protein>
    <submittedName>
        <fullName evidence="1">Uncharacterized protein</fullName>
    </submittedName>
</protein>
<proteinExistence type="predicted"/>
<name>A0A9J5WIR4_SOLCO</name>
<evidence type="ECO:0000313" key="2">
    <source>
        <dbReference type="Proteomes" id="UP000824120"/>
    </source>
</evidence>
<evidence type="ECO:0000313" key="1">
    <source>
        <dbReference type="EMBL" id="KAG5575183.1"/>
    </source>
</evidence>